<dbReference type="Proteomes" id="UP001381693">
    <property type="component" value="Unassembled WGS sequence"/>
</dbReference>
<evidence type="ECO:0000313" key="2">
    <source>
        <dbReference type="Proteomes" id="UP001381693"/>
    </source>
</evidence>
<feature type="non-terminal residue" evidence="1">
    <location>
        <position position="92"/>
    </location>
</feature>
<reference evidence="1 2" key="1">
    <citation type="submission" date="2023-11" db="EMBL/GenBank/DDBJ databases">
        <title>Halocaridina rubra genome assembly.</title>
        <authorList>
            <person name="Smith C."/>
        </authorList>
    </citation>
    <scope>NUCLEOTIDE SEQUENCE [LARGE SCALE GENOMIC DNA]</scope>
    <source>
        <strain evidence="1">EP-1</strain>
        <tissue evidence="1">Whole</tissue>
    </source>
</reference>
<sequence>MFQGGGNLKAGNRCKYCGRSYQPRKCPANGKTCNKCKKNNYFANVCSQINEIQSTDIPHDEIIQTLEGYECKDNAGVRAFLGKSIRLVDQIA</sequence>
<proteinExistence type="predicted"/>
<protein>
    <submittedName>
        <fullName evidence="1">Uncharacterized protein</fullName>
    </submittedName>
</protein>
<accession>A0AAN8W9W0</accession>
<comment type="caution">
    <text evidence="1">The sequence shown here is derived from an EMBL/GenBank/DDBJ whole genome shotgun (WGS) entry which is preliminary data.</text>
</comment>
<organism evidence="1 2">
    <name type="scientific">Halocaridina rubra</name>
    <name type="common">Hawaiian red shrimp</name>
    <dbReference type="NCBI Taxonomy" id="373956"/>
    <lineage>
        <taxon>Eukaryota</taxon>
        <taxon>Metazoa</taxon>
        <taxon>Ecdysozoa</taxon>
        <taxon>Arthropoda</taxon>
        <taxon>Crustacea</taxon>
        <taxon>Multicrustacea</taxon>
        <taxon>Malacostraca</taxon>
        <taxon>Eumalacostraca</taxon>
        <taxon>Eucarida</taxon>
        <taxon>Decapoda</taxon>
        <taxon>Pleocyemata</taxon>
        <taxon>Caridea</taxon>
        <taxon>Atyoidea</taxon>
        <taxon>Atyidae</taxon>
        <taxon>Halocaridina</taxon>
    </lineage>
</organism>
<dbReference type="EMBL" id="JAXCGZ010023157">
    <property type="protein sequence ID" value="KAK7016375.1"/>
    <property type="molecule type" value="Genomic_DNA"/>
</dbReference>
<dbReference type="AlphaFoldDB" id="A0AAN8W9W0"/>
<keyword evidence="2" id="KW-1185">Reference proteome</keyword>
<gene>
    <name evidence="1" type="ORF">SK128_024409</name>
</gene>
<name>A0AAN8W9W0_HALRR</name>
<evidence type="ECO:0000313" key="1">
    <source>
        <dbReference type="EMBL" id="KAK7016375.1"/>
    </source>
</evidence>